<feature type="transmembrane region" description="Helical" evidence="1">
    <location>
        <begin position="12"/>
        <end position="30"/>
    </location>
</feature>
<keyword evidence="1" id="KW-0812">Transmembrane</keyword>
<feature type="transmembrane region" description="Helical" evidence="1">
    <location>
        <begin position="42"/>
        <end position="61"/>
    </location>
</feature>
<dbReference type="OrthoDB" id="1438528at2"/>
<dbReference type="Proteomes" id="UP000182248">
    <property type="component" value="Unassembled WGS sequence"/>
</dbReference>
<accession>A0A1K1N7Y6</accession>
<feature type="domain" description="CD-NTase-associated protein 15" evidence="2">
    <location>
        <begin position="77"/>
        <end position="204"/>
    </location>
</feature>
<dbReference type="RefSeq" id="WP_072316350.1">
    <property type="nucleotide sequence ID" value="NZ_FPJE01000004.1"/>
</dbReference>
<dbReference type="InterPro" id="IPR041208">
    <property type="entry name" value="Cap15"/>
</dbReference>
<name>A0A1K1N7Y6_9FLAO</name>
<dbReference type="Pfam" id="PF18153">
    <property type="entry name" value="Cap15_CD_rec"/>
    <property type="match status" value="1"/>
</dbReference>
<keyword evidence="1" id="KW-1133">Transmembrane helix</keyword>
<organism evidence="3 4">
    <name type="scientific">Sinomicrobium oceani</name>
    <dbReference type="NCBI Taxonomy" id="1150368"/>
    <lineage>
        <taxon>Bacteria</taxon>
        <taxon>Pseudomonadati</taxon>
        <taxon>Bacteroidota</taxon>
        <taxon>Flavobacteriia</taxon>
        <taxon>Flavobacteriales</taxon>
        <taxon>Flavobacteriaceae</taxon>
        <taxon>Sinomicrobium</taxon>
    </lineage>
</organism>
<dbReference type="STRING" id="1150368.SAMN02927921_01087"/>
<evidence type="ECO:0000313" key="3">
    <source>
        <dbReference type="EMBL" id="SFW31428.1"/>
    </source>
</evidence>
<protein>
    <recommendedName>
        <fullName evidence="2">CD-NTase-associated protein 15 domain-containing protein</fullName>
    </recommendedName>
</protein>
<dbReference type="AlphaFoldDB" id="A0A1K1N7Y6"/>
<sequence length="217" mass="25403">MEGNYFKYYKPSLIVPFILIVGTAISYLVALSIPKIFQVTGITYYQFPSSSVLLIGLLHWIDKSLWRYKPFKWLFRIDDFSGRYEGKLVYTYRDDTGQIQTGELDHIKTICQTGSKITMNSFTKDVDGNKSSVSVNKIMCVEKTRDDKHFRLIYSYRNKGSIEKGFPAHYGTEMIKFIKKGKHKMLTGEYFTNRIPYQTKGELKELYWKSKDISHDF</sequence>
<keyword evidence="4" id="KW-1185">Reference proteome</keyword>
<evidence type="ECO:0000256" key="1">
    <source>
        <dbReference type="SAM" id="Phobius"/>
    </source>
</evidence>
<evidence type="ECO:0000313" key="4">
    <source>
        <dbReference type="Proteomes" id="UP000182248"/>
    </source>
</evidence>
<evidence type="ECO:0000259" key="2">
    <source>
        <dbReference type="Pfam" id="PF18153"/>
    </source>
</evidence>
<proteinExistence type="predicted"/>
<reference evidence="3 4" key="1">
    <citation type="submission" date="2016-11" db="EMBL/GenBank/DDBJ databases">
        <authorList>
            <person name="Jaros S."/>
            <person name="Januszkiewicz K."/>
            <person name="Wedrychowicz H."/>
        </authorList>
    </citation>
    <scope>NUCLEOTIDE SEQUENCE [LARGE SCALE GENOMIC DNA]</scope>
    <source>
        <strain evidence="3 4">CGMCC 1.12145</strain>
    </source>
</reference>
<dbReference type="EMBL" id="FPJE01000004">
    <property type="protein sequence ID" value="SFW31428.1"/>
    <property type="molecule type" value="Genomic_DNA"/>
</dbReference>
<keyword evidence="1" id="KW-0472">Membrane</keyword>
<gene>
    <name evidence="3" type="ORF">SAMN02927921_01087</name>
</gene>